<organism evidence="2 3">
    <name type="scientific">Cyanistes caeruleus</name>
    <name type="common">Eurasian blue tit</name>
    <name type="synonym">Parus caeruleus</name>
    <dbReference type="NCBI Taxonomy" id="156563"/>
    <lineage>
        <taxon>Eukaryota</taxon>
        <taxon>Metazoa</taxon>
        <taxon>Chordata</taxon>
        <taxon>Craniata</taxon>
        <taxon>Vertebrata</taxon>
        <taxon>Euteleostomi</taxon>
        <taxon>Archelosauria</taxon>
        <taxon>Archosauria</taxon>
        <taxon>Dinosauria</taxon>
        <taxon>Saurischia</taxon>
        <taxon>Theropoda</taxon>
        <taxon>Coelurosauria</taxon>
        <taxon>Aves</taxon>
        <taxon>Neognathae</taxon>
        <taxon>Neoaves</taxon>
        <taxon>Telluraves</taxon>
        <taxon>Australaves</taxon>
        <taxon>Passeriformes</taxon>
        <taxon>Paridae</taxon>
        <taxon>Cyanistes</taxon>
    </lineage>
</organism>
<reference evidence="2" key="2">
    <citation type="submission" date="2025-09" db="UniProtKB">
        <authorList>
            <consortium name="Ensembl"/>
        </authorList>
    </citation>
    <scope>IDENTIFICATION</scope>
</reference>
<dbReference type="GO" id="GO:0016810">
    <property type="term" value="F:hydrolase activity, acting on carbon-nitrogen (but not peptide) bonds"/>
    <property type="evidence" value="ECO:0007669"/>
    <property type="project" value="TreeGrafter"/>
</dbReference>
<evidence type="ECO:0000313" key="2">
    <source>
        <dbReference type="Ensembl" id="ENSCCEP00000025082.1"/>
    </source>
</evidence>
<dbReference type="PANTHER" id="PTHR28583">
    <property type="entry name" value="ACID AMIDASE"/>
    <property type="match status" value="1"/>
</dbReference>
<proteinExistence type="predicted"/>
<dbReference type="Pfam" id="PF15508">
    <property type="entry name" value="NAAA-beta"/>
    <property type="match status" value="1"/>
</dbReference>
<dbReference type="PANTHER" id="PTHR28583:SF4">
    <property type="entry name" value="N-ACYLETHANOLAMINE-HYDROLYZING ACID AMIDASE"/>
    <property type="match status" value="1"/>
</dbReference>
<dbReference type="InterPro" id="IPR029130">
    <property type="entry name" value="Acid_ceramidase_N"/>
</dbReference>
<evidence type="ECO:0000259" key="1">
    <source>
        <dbReference type="Pfam" id="PF15508"/>
    </source>
</evidence>
<accession>A0A8C0VQU9</accession>
<reference evidence="2" key="1">
    <citation type="submission" date="2025-08" db="UniProtKB">
        <authorList>
            <consortium name="Ensembl"/>
        </authorList>
    </citation>
    <scope>IDENTIFICATION</scope>
</reference>
<sequence>IGAVSAGMLAAQPSVALSPLLAVEAAVLERFPPARPSSSSSGGGAVPLRWLPVLRHFQPAFLRSAVRRIIDVPKWVHHIIQPIAAELEPFMPQPFAGEIAGMCKALGISLGDGILLNFAYESTAFCTSIVVQDDRGNIYHGRNLDYDFVDILSKITLDVQFIKGGQVRSGVGVAGWCSGKNGTAL</sequence>
<dbReference type="AlphaFoldDB" id="A0A8C0VQU9"/>
<evidence type="ECO:0000313" key="3">
    <source>
        <dbReference type="Proteomes" id="UP000694410"/>
    </source>
</evidence>
<dbReference type="Proteomes" id="UP000694410">
    <property type="component" value="Unplaced"/>
</dbReference>
<dbReference type="Ensembl" id="ENSCCET00000037482.1">
    <property type="protein sequence ID" value="ENSCCEP00000025082.1"/>
    <property type="gene ID" value="ENSCCEG00000022171.1"/>
</dbReference>
<keyword evidence="3" id="KW-1185">Reference proteome</keyword>
<protein>
    <recommendedName>
        <fullName evidence="1">Acid ceramidase N-terminal domain-containing protein</fullName>
    </recommendedName>
</protein>
<feature type="domain" description="Acid ceramidase N-terminal" evidence="1">
    <location>
        <begin position="49"/>
        <end position="90"/>
    </location>
</feature>
<name>A0A8C0VQU9_CYACU</name>